<organism evidence="1 2">
    <name type="scientific">Ficus carica</name>
    <name type="common">Common fig</name>
    <dbReference type="NCBI Taxonomy" id="3494"/>
    <lineage>
        <taxon>Eukaryota</taxon>
        <taxon>Viridiplantae</taxon>
        <taxon>Streptophyta</taxon>
        <taxon>Embryophyta</taxon>
        <taxon>Tracheophyta</taxon>
        <taxon>Spermatophyta</taxon>
        <taxon>Magnoliopsida</taxon>
        <taxon>eudicotyledons</taxon>
        <taxon>Gunneridae</taxon>
        <taxon>Pentapetalae</taxon>
        <taxon>rosids</taxon>
        <taxon>fabids</taxon>
        <taxon>Rosales</taxon>
        <taxon>Moraceae</taxon>
        <taxon>Ficeae</taxon>
        <taxon>Ficus</taxon>
    </lineage>
</organism>
<accession>A0AA88AWK3</accession>
<dbReference type="Proteomes" id="UP001187192">
    <property type="component" value="Unassembled WGS sequence"/>
</dbReference>
<keyword evidence="2" id="KW-1185">Reference proteome</keyword>
<evidence type="ECO:0000313" key="1">
    <source>
        <dbReference type="EMBL" id="GMN54001.1"/>
    </source>
</evidence>
<reference evidence="1" key="1">
    <citation type="submission" date="2023-07" db="EMBL/GenBank/DDBJ databases">
        <title>draft genome sequence of fig (Ficus carica).</title>
        <authorList>
            <person name="Takahashi T."/>
            <person name="Nishimura K."/>
        </authorList>
    </citation>
    <scope>NUCLEOTIDE SEQUENCE</scope>
</reference>
<evidence type="ECO:0000313" key="2">
    <source>
        <dbReference type="Proteomes" id="UP001187192"/>
    </source>
</evidence>
<comment type="caution">
    <text evidence="1">The sequence shown here is derived from an EMBL/GenBank/DDBJ whole genome shotgun (WGS) entry which is preliminary data.</text>
</comment>
<protein>
    <submittedName>
        <fullName evidence="1">Uncharacterized protein</fullName>
    </submittedName>
</protein>
<dbReference type="AlphaFoldDB" id="A0AA88AWK3"/>
<dbReference type="EMBL" id="BTGU01000049">
    <property type="protein sequence ID" value="GMN54001.1"/>
    <property type="molecule type" value="Genomic_DNA"/>
</dbReference>
<sequence length="160" mass="18886">MRFGPLPGEGPYMHYRNPEIYRDMYMRRYVSNVAAWRAYPNEYMGHYYQWFRDAMLPHIPQDRSIIHYVHILRNGQPPKVIQVTPSATIEMTLDVMIKAIMVAEVMDYTEEDAEMDMADHLVNPKENMENPPVIIITNNDNEGDNQPFYRLVISFVTKEI</sequence>
<gene>
    <name evidence="1" type="ORF">TIFTF001_023132</name>
</gene>
<name>A0AA88AWK3_FICCA</name>
<proteinExistence type="predicted"/>